<dbReference type="RefSeq" id="WP_136846224.1">
    <property type="nucleotide sequence ID" value="NZ_CANPEU010000011.1"/>
</dbReference>
<keyword evidence="2" id="KW-1185">Reference proteome</keyword>
<evidence type="ECO:0008006" key="3">
    <source>
        <dbReference type="Google" id="ProtNLM"/>
    </source>
</evidence>
<sequence>MRHVSLESQTLLKDMPPQFAKTLGLMPLYRTFIDGVRATWADNPAAAEYLLDKVNAVYLRTEQPRGGRLRDMPTTVFEVMLSDAMSRSELNARRESLKLNLALRGVSCDELRIGASKRGMLQRHPLKNLCAAPPAPPAAAPKKPPVSEAEALAVLRRACIVVFGEEALPKAAAITGAKVTPAAASSIEYRSARQWYFCNATVSSAAAEKELSASAEALRDKCFRLGLPLRKLTFRDR</sequence>
<dbReference type="OrthoDB" id="3177761at2"/>
<gene>
    <name evidence="1" type="ORF">E5982_09450</name>
</gene>
<protein>
    <recommendedName>
        <fullName evidence="3">DUF721 domain-containing protein</fullName>
    </recommendedName>
</protein>
<comment type="caution">
    <text evidence="1">The sequence shown here is derived from an EMBL/GenBank/DDBJ whole genome shotgun (WGS) entry which is preliminary data.</text>
</comment>
<reference evidence="1 2" key="1">
    <citation type="submission" date="2019-04" db="EMBL/GenBank/DDBJ databases">
        <title>Microbes associate with the intestines of laboratory mice.</title>
        <authorList>
            <person name="Navarre W."/>
            <person name="Wong E."/>
            <person name="Huang K.C."/>
            <person name="Tropini C."/>
            <person name="Ng K."/>
            <person name="Yu B."/>
        </authorList>
    </citation>
    <scope>NUCLEOTIDE SEQUENCE [LARGE SCALE GENOMIC DNA]</scope>
    <source>
        <strain evidence="1 2">NM48_B13</strain>
    </source>
</reference>
<organism evidence="1 2">
    <name type="scientific">Parvibacter caecicola</name>
    <dbReference type="NCBI Taxonomy" id="747645"/>
    <lineage>
        <taxon>Bacteria</taxon>
        <taxon>Bacillati</taxon>
        <taxon>Actinomycetota</taxon>
        <taxon>Coriobacteriia</taxon>
        <taxon>Coriobacteriales</taxon>
        <taxon>Coriobacteriaceae</taxon>
        <taxon>Parvibacter</taxon>
    </lineage>
</organism>
<evidence type="ECO:0000313" key="1">
    <source>
        <dbReference type="EMBL" id="TJW09488.1"/>
    </source>
</evidence>
<evidence type="ECO:0000313" key="2">
    <source>
        <dbReference type="Proteomes" id="UP000309454"/>
    </source>
</evidence>
<dbReference type="Proteomes" id="UP000309454">
    <property type="component" value="Unassembled WGS sequence"/>
</dbReference>
<name>A0A4T9T9A3_9ACTN</name>
<proteinExistence type="predicted"/>
<dbReference type="AlphaFoldDB" id="A0A4T9T9A3"/>
<accession>A0A4T9T9A3</accession>
<dbReference type="EMBL" id="SSTM01000009">
    <property type="protein sequence ID" value="TJW09488.1"/>
    <property type="molecule type" value="Genomic_DNA"/>
</dbReference>